<name>A0AAW1VWB8_RUBAR</name>
<dbReference type="AlphaFoldDB" id="A0AAW1VWB8"/>
<accession>A0AAW1VWB8</accession>
<dbReference type="Proteomes" id="UP001457282">
    <property type="component" value="Unassembled WGS sequence"/>
</dbReference>
<protein>
    <submittedName>
        <fullName evidence="2">Uncharacterized protein</fullName>
    </submittedName>
</protein>
<proteinExistence type="predicted"/>
<feature type="region of interest" description="Disordered" evidence="1">
    <location>
        <begin position="49"/>
        <end position="95"/>
    </location>
</feature>
<sequence length="95" mass="9913">MAGIGEARAQGGDEWFTVVLSCLISRWWLDRGGEIGHSSRTRLLRLVEPRGGAAGGSGGDLGAATGRGEGEECTGDGAEQQQLEVVVGADREERS</sequence>
<keyword evidence="3" id="KW-1185">Reference proteome</keyword>
<feature type="compositionally biased region" description="Gly residues" evidence="1">
    <location>
        <begin position="52"/>
        <end position="67"/>
    </location>
</feature>
<evidence type="ECO:0000313" key="3">
    <source>
        <dbReference type="Proteomes" id="UP001457282"/>
    </source>
</evidence>
<evidence type="ECO:0000313" key="2">
    <source>
        <dbReference type="EMBL" id="KAK9912331.1"/>
    </source>
</evidence>
<organism evidence="2 3">
    <name type="scientific">Rubus argutus</name>
    <name type="common">Southern blackberry</name>
    <dbReference type="NCBI Taxonomy" id="59490"/>
    <lineage>
        <taxon>Eukaryota</taxon>
        <taxon>Viridiplantae</taxon>
        <taxon>Streptophyta</taxon>
        <taxon>Embryophyta</taxon>
        <taxon>Tracheophyta</taxon>
        <taxon>Spermatophyta</taxon>
        <taxon>Magnoliopsida</taxon>
        <taxon>eudicotyledons</taxon>
        <taxon>Gunneridae</taxon>
        <taxon>Pentapetalae</taxon>
        <taxon>rosids</taxon>
        <taxon>fabids</taxon>
        <taxon>Rosales</taxon>
        <taxon>Rosaceae</taxon>
        <taxon>Rosoideae</taxon>
        <taxon>Rosoideae incertae sedis</taxon>
        <taxon>Rubus</taxon>
    </lineage>
</organism>
<reference evidence="2 3" key="1">
    <citation type="journal article" date="2023" name="G3 (Bethesda)">
        <title>A chromosome-length genome assembly and annotation of blackberry (Rubus argutus, cv. 'Hillquist').</title>
        <authorList>
            <person name="Bruna T."/>
            <person name="Aryal R."/>
            <person name="Dudchenko O."/>
            <person name="Sargent D.J."/>
            <person name="Mead D."/>
            <person name="Buti M."/>
            <person name="Cavallini A."/>
            <person name="Hytonen T."/>
            <person name="Andres J."/>
            <person name="Pham M."/>
            <person name="Weisz D."/>
            <person name="Mascagni F."/>
            <person name="Usai G."/>
            <person name="Natali L."/>
            <person name="Bassil N."/>
            <person name="Fernandez G.E."/>
            <person name="Lomsadze A."/>
            <person name="Armour M."/>
            <person name="Olukolu B."/>
            <person name="Poorten T."/>
            <person name="Britton C."/>
            <person name="Davik J."/>
            <person name="Ashrafi H."/>
            <person name="Aiden E.L."/>
            <person name="Borodovsky M."/>
            <person name="Worthington M."/>
        </authorList>
    </citation>
    <scope>NUCLEOTIDE SEQUENCE [LARGE SCALE GENOMIC DNA]</scope>
    <source>
        <strain evidence="2">PI 553951</strain>
    </source>
</reference>
<comment type="caution">
    <text evidence="2">The sequence shown here is derived from an EMBL/GenBank/DDBJ whole genome shotgun (WGS) entry which is preliminary data.</text>
</comment>
<gene>
    <name evidence="2" type="ORF">M0R45_036199</name>
</gene>
<dbReference type="EMBL" id="JBEDUW010000007">
    <property type="protein sequence ID" value="KAK9912331.1"/>
    <property type="molecule type" value="Genomic_DNA"/>
</dbReference>
<evidence type="ECO:0000256" key="1">
    <source>
        <dbReference type="SAM" id="MobiDB-lite"/>
    </source>
</evidence>